<dbReference type="SUPFAM" id="SSF52540">
    <property type="entry name" value="P-loop containing nucleoside triphosphate hydrolases"/>
    <property type="match status" value="1"/>
</dbReference>
<dbReference type="InterPro" id="IPR027417">
    <property type="entry name" value="P-loop_NTPase"/>
</dbReference>
<dbReference type="InterPro" id="IPR047187">
    <property type="entry name" value="SF1_C_Upf1"/>
</dbReference>
<dbReference type="PANTHER" id="PTHR10887">
    <property type="entry name" value="DNA2/NAM7 HELICASE FAMILY"/>
    <property type="match status" value="1"/>
</dbReference>
<dbReference type="GO" id="GO:0031048">
    <property type="term" value="P:regulatory ncRNA-mediated heterochromatin formation"/>
    <property type="evidence" value="ECO:0007669"/>
    <property type="project" value="TreeGrafter"/>
</dbReference>
<keyword evidence="3" id="KW-1185">Reference proteome</keyword>
<evidence type="ECO:0000259" key="1">
    <source>
        <dbReference type="Pfam" id="PF13087"/>
    </source>
</evidence>
<evidence type="ECO:0000313" key="3">
    <source>
        <dbReference type="Proteomes" id="UP000178912"/>
    </source>
</evidence>
<dbReference type="OrthoDB" id="3564767at2759"/>
<name>A0A1E1K369_9HELO</name>
<accession>A0A1E1K369</accession>
<dbReference type="Pfam" id="PF13087">
    <property type="entry name" value="AAA_12"/>
    <property type="match status" value="1"/>
</dbReference>
<dbReference type="InterPro" id="IPR041679">
    <property type="entry name" value="DNA2/NAM7-like_C"/>
</dbReference>
<dbReference type="EMBL" id="FJUX01000012">
    <property type="protein sequence ID" value="CZS92503.1"/>
    <property type="molecule type" value="Genomic_DNA"/>
</dbReference>
<sequence length="651" mass="74525">MYSYFGVKLMSVLLACKEAANLGPVVIVCYTNHELDQFLEHLIEIGVEKIIRIGGQSKSKLLEGKNLRVVSQGEAKTKSERYLVAKSYEQLENNERLINSVLGSLHATQKKPDWANLKFHLQRRYPRIFSQFSRFDEDGFKTVGKEPFEVWNQGTKGKNIYEANAMDETITTLQELVQNASRNVHGLSVFERRQLVEFWVQEIHENKTDELFELVKDSHAIHKQQEYIHDEVDRRVLQTADVIGVTTTGLAKRISVLQRVHCKINNHGLSLESKQGTPYQLDRSQFERLSVGDPGRPAFPVAQLNVQRRIRPEISTLIRTTIYPRLIDHETTKKLPDVVGMRRNVFWLDHQNMEESPDADRHQKSRSNDWEVDMTYALVRHIVRQGVYNSSDIAVLTLYTGQLQKLRTKMRSDFVIVLSDRDEETLARDGFDEDTAATEEAQINAGNRRKPLEKKKLSDLLRIATVDNFQGEESKIIIISLVRSNKEKRVGFLRTTNRINVLLSRAQHGMYLIGNTDTYSNIPMWSQVIRMLEATDSVGKALGLCCFRHMDNAMQAAEPLDFEKLSPEGGCQLPCDRRLNDCGHKCLARCHSESMHDVFKCPQLCQCLHTPCNHGCQKQTCGEDCGLCIVLLDNVHLPCHHLKDDVPCYRA</sequence>
<evidence type="ECO:0000313" key="2">
    <source>
        <dbReference type="EMBL" id="CZS92503.1"/>
    </source>
</evidence>
<gene>
    <name evidence="2" type="ORF">RAG0_03111</name>
</gene>
<dbReference type="FunFam" id="3.40.50.300:FF:001660">
    <property type="entry name" value="NF-X1 finger and helicase protein, putative"/>
    <property type="match status" value="1"/>
</dbReference>
<organism evidence="2 3">
    <name type="scientific">Rhynchosporium agropyri</name>
    <dbReference type="NCBI Taxonomy" id="914238"/>
    <lineage>
        <taxon>Eukaryota</taxon>
        <taxon>Fungi</taxon>
        <taxon>Dikarya</taxon>
        <taxon>Ascomycota</taxon>
        <taxon>Pezizomycotina</taxon>
        <taxon>Leotiomycetes</taxon>
        <taxon>Helotiales</taxon>
        <taxon>Ploettnerulaceae</taxon>
        <taxon>Rhynchosporium</taxon>
    </lineage>
</organism>
<feature type="domain" description="DNA2/NAM7 helicase-like C-terminal" evidence="1">
    <location>
        <begin position="281"/>
        <end position="516"/>
    </location>
</feature>
<dbReference type="Gene3D" id="3.40.50.300">
    <property type="entry name" value="P-loop containing nucleotide triphosphate hydrolases"/>
    <property type="match status" value="2"/>
</dbReference>
<reference evidence="3" key="1">
    <citation type="submission" date="2016-03" db="EMBL/GenBank/DDBJ databases">
        <authorList>
            <person name="Guldener U."/>
        </authorList>
    </citation>
    <scope>NUCLEOTIDE SEQUENCE [LARGE SCALE GENOMIC DNA]</scope>
    <source>
        <strain evidence="3">04CH-RAC-A.6.1</strain>
    </source>
</reference>
<dbReference type="InterPro" id="IPR045055">
    <property type="entry name" value="DNA2/NAM7-like"/>
</dbReference>
<dbReference type="CDD" id="cd18808">
    <property type="entry name" value="SF1_C_Upf1"/>
    <property type="match status" value="1"/>
</dbReference>
<dbReference type="PANTHER" id="PTHR10887:SF445">
    <property type="entry name" value="NFX1-TYPE ZINC FINGER-CONTAINING PROTEIN 1"/>
    <property type="match status" value="1"/>
</dbReference>
<dbReference type="GO" id="GO:0031380">
    <property type="term" value="C:nuclear RNA-directed RNA polymerase complex"/>
    <property type="evidence" value="ECO:0007669"/>
    <property type="project" value="TreeGrafter"/>
</dbReference>
<protein>
    <recommendedName>
        <fullName evidence="1">DNA2/NAM7 helicase-like C-terminal domain-containing protein</fullName>
    </recommendedName>
</protein>
<proteinExistence type="predicted"/>
<dbReference type="AlphaFoldDB" id="A0A1E1K369"/>
<dbReference type="Proteomes" id="UP000178912">
    <property type="component" value="Unassembled WGS sequence"/>
</dbReference>